<dbReference type="PANTHER" id="PTHR21683:SF3">
    <property type="entry name" value="CILIA AND FLAGELLA ASSOCIATED PROTEIN 100"/>
    <property type="match status" value="1"/>
</dbReference>
<evidence type="ECO:0000256" key="1">
    <source>
        <dbReference type="ARBA" id="ARBA00023054"/>
    </source>
</evidence>
<dbReference type="SMR" id="A2F6H7"/>
<dbReference type="OrthoDB" id="10264063at2759"/>
<dbReference type="Pfam" id="PF13863">
    <property type="entry name" value="DUF4200"/>
    <property type="match status" value="1"/>
</dbReference>
<dbReference type="VEuPathDB" id="TrichDB:TVAG_412910"/>
<dbReference type="InterPro" id="IPR025252">
    <property type="entry name" value="DUF4200"/>
</dbReference>
<proteinExistence type="predicted"/>
<name>A2F6H7_TRIV3</name>
<feature type="coiled-coil region" evidence="2">
    <location>
        <begin position="153"/>
        <end position="201"/>
    </location>
</feature>
<gene>
    <name evidence="4" type="ORF">TVAG_412910</name>
</gene>
<protein>
    <recommendedName>
        <fullName evidence="3">DUF4200 domain-containing protein</fullName>
    </recommendedName>
</protein>
<dbReference type="AlphaFoldDB" id="A2F6H7"/>
<evidence type="ECO:0000259" key="3">
    <source>
        <dbReference type="Pfam" id="PF13863"/>
    </source>
</evidence>
<evidence type="ECO:0000313" key="5">
    <source>
        <dbReference type="Proteomes" id="UP000001542"/>
    </source>
</evidence>
<dbReference type="Proteomes" id="UP000001542">
    <property type="component" value="Unassembled WGS sequence"/>
</dbReference>
<feature type="coiled-coil region" evidence="2">
    <location>
        <begin position="261"/>
        <end position="291"/>
    </location>
</feature>
<dbReference type="InParanoid" id="A2F6H7"/>
<sequence length="450" mass="52626">MTGKIHSPHMLKNPKSPKTHLTMEHINQLIKKNPYNLPPDEKLLTINDENNERAKTDMRQRSRTRIEFRQPQNLPRLQSVHSVMGEPVDEIKPVATEHQRRQQMHGFVEQTRDILLAQLKIGRKSKEIERIMQQQLTEQGIIQTQIARIAETNNQYDMTSNSLKAELNRAKKECDKALNEKKQLQRELKFKYDTIARIKAEITKNEDIVFSYRNYSEFLKSLTPPGENPLDRFQEPQTLLNEFEQLESDNLFLIQKCCELEQESDRAMEDIRKELTTAQEEKRKMENAEQKINPIAVLNCNDTAIQQDSRATDDELAQLSKYIQSAYVKCFGSKSDFGPTTMLERLENELEVLYKKIAELPPEFVNETQAHIEKARRDQARADRQAQKLLEQRRKTEQAIERANRPVTKKMGRPLKVRVLSMQLTHHVNDEKKAQDEKLQEELLFGSLDD</sequence>
<reference evidence="4" key="2">
    <citation type="journal article" date="2007" name="Science">
        <title>Draft genome sequence of the sexually transmitted pathogen Trichomonas vaginalis.</title>
        <authorList>
            <person name="Carlton J.M."/>
            <person name="Hirt R.P."/>
            <person name="Silva J.C."/>
            <person name="Delcher A.L."/>
            <person name="Schatz M."/>
            <person name="Zhao Q."/>
            <person name="Wortman J.R."/>
            <person name="Bidwell S.L."/>
            <person name="Alsmark U.C.M."/>
            <person name="Besteiro S."/>
            <person name="Sicheritz-Ponten T."/>
            <person name="Noel C.J."/>
            <person name="Dacks J.B."/>
            <person name="Foster P.G."/>
            <person name="Simillion C."/>
            <person name="Van de Peer Y."/>
            <person name="Miranda-Saavedra D."/>
            <person name="Barton G.J."/>
            <person name="Westrop G.D."/>
            <person name="Mueller S."/>
            <person name="Dessi D."/>
            <person name="Fiori P.L."/>
            <person name="Ren Q."/>
            <person name="Paulsen I."/>
            <person name="Zhang H."/>
            <person name="Bastida-Corcuera F.D."/>
            <person name="Simoes-Barbosa A."/>
            <person name="Brown M.T."/>
            <person name="Hayes R.D."/>
            <person name="Mukherjee M."/>
            <person name="Okumura C.Y."/>
            <person name="Schneider R."/>
            <person name="Smith A.J."/>
            <person name="Vanacova S."/>
            <person name="Villalvazo M."/>
            <person name="Haas B.J."/>
            <person name="Pertea M."/>
            <person name="Feldblyum T.V."/>
            <person name="Utterback T.R."/>
            <person name="Shu C.L."/>
            <person name="Osoegawa K."/>
            <person name="de Jong P.J."/>
            <person name="Hrdy I."/>
            <person name="Horvathova L."/>
            <person name="Zubacova Z."/>
            <person name="Dolezal P."/>
            <person name="Malik S.B."/>
            <person name="Logsdon J.M. Jr."/>
            <person name="Henze K."/>
            <person name="Gupta A."/>
            <person name="Wang C.C."/>
            <person name="Dunne R.L."/>
            <person name="Upcroft J.A."/>
            <person name="Upcroft P."/>
            <person name="White O."/>
            <person name="Salzberg S.L."/>
            <person name="Tang P."/>
            <person name="Chiu C.-H."/>
            <person name="Lee Y.-S."/>
            <person name="Embley T.M."/>
            <person name="Coombs G.H."/>
            <person name="Mottram J.C."/>
            <person name="Tachezy J."/>
            <person name="Fraser-Liggett C.M."/>
            <person name="Johnson P.J."/>
        </authorList>
    </citation>
    <scope>NUCLEOTIDE SEQUENCE [LARGE SCALE GENOMIC DNA]</scope>
    <source>
        <strain evidence="4">G3</strain>
    </source>
</reference>
<dbReference type="KEGG" id="tva:4757280"/>
<organism evidence="4 5">
    <name type="scientific">Trichomonas vaginalis (strain ATCC PRA-98 / G3)</name>
    <dbReference type="NCBI Taxonomy" id="412133"/>
    <lineage>
        <taxon>Eukaryota</taxon>
        <taxon>Metamonada</taxon>
        <taxon>Parabasalia</taxon>
        <taxon>Trichomonadida</taxon>
        <taxon>Trichomonadidae</taxon>
        <taxon>Trichomonas</taxon>
    </lineage>
</organism>
<evidence type="ECO:0000256" key="2">
    <source>
        <dbReference type="SAM" id="Coils"/>
    </source>
</evidence>
<accession>A2F6H7</accession>
<dbReference type="VEuPathDB" id="TrichDB:TVAGG3_0002280"/>
<dbReference type="PANTHER" id="PTHR21683">
    <property type="entry name" value="COILED-COIL DOMAIN-CONTAINING PROTEIN 42 LIKE-2-LIKE-RELATED"/>
    <property type="match status" value="1"/>
</dbReference>
<feature type="coiled-coil region" evidence="2">
    <location>
        <begin position="365"/>
        <end position="399"/>
    </location>
</feature>
<keyword evidence="1 2" id="KW-0175">Coiled coil</keyword>
<reference evidence="4" key="1">
    <citation type="submission" date="2006-10" db="EMBL/GenBank/DDBJ databases">
        <authorList>
            <person name="Amadeo P."/>
            <person name="Zhao Q."/>
            <person name="Wortman J."/>
            <person name="Fraser-Liggett C."/>
            <person name="Carlton J."/>
        </authorList>
    </citation>
    <scope>NUCLEOTIDE SEQUENCE</scope>
    <source>
        <strain evidence="4">G3</strain>
    </source>
</reference>
<keyword evidence="5" id="KW-1185">Reference proteome</keyword>
<dbReference type="RefSeq" id="XP_001312405.1">
    <property type="nucleotide sequence ID" value="XM_001312404.1"/>
</dbReference>
<dbReference type="GO" id="GO:0005856">
    <property type="term" value="C:cytoskeleton"/>
    <property type="evidence" value="ECO:0007669"/>
    <property type="project" value="UniProtKB-ARBA"/>
</dbReference>
<dbReference type="InterPro" id="IPR051147">
    <property type="entry name" value="CFAP_domain-containing"/>
</dbReference>
<evidence type="ECO:0000313" key="4">
    <source>
        <dbReference type="EMBL" id="EAX99475.1"/>
    </source>
</evidence>
<feature type="domain" description="DUF4200" evidence="3">
    <location>
        <begin position="107"/>
        <end position="224"/>
    </location>
</feature>
<dbReference type="EMBL" id="DS113636">
    <property type="protein sequence ID" value="EAX99475.1"/>
    <property type="molecule type" value="Genomic_DNA"/>
</dbReference>